<keyword evidence="1" id="KW-0812">Transmembrane</keyword>
<protein>
    <recommendedName>
        <fullName evidence="4">Holin of 3TMs, for gene-transfer release</fullName>
    </recommendedName>
</protein>
<name>A0ABU7LZX2_9PROT</name>
<accession>A0ABU7LZX2</accession>
<proteinExistence type="predicted"/>
<dbReference type="Proteomes" id="UP001310692">
    <property type="component" value="Unassembled WGS sequence"/>
</dbReference>
<reference evidence="2 3" key="1">
    <citation type="submission" date="2024-01" db="EMBL/GenBank/DDBJ databases">
        <title>Hyphobacterium bacterium isolated from marine sediment.</title>
        <authorList>
            <person name="Zhao S."/>
        </authorList>
    </citation>
    <scope>NUCLEOTIDE SEQUENCE [LARGE SCALE GENOMIC DNA]</scope>
    <source>
        <strain evidence="2 3">Y60-23</strain>
    </source>
</reference>
<feature type="transmembrane region" description="Helical" evidence="1">
    <location>
        <begin position="100"/>
        <end position="121"/>
    </location>
</feature>
<feature type="transmembrane region" description="Helical" evidence="1">
    <location>
        <begin position="137"/>
        <end position="158"/>
    </location>
</feature>
<gene>
    <name evidence="2" type="ORF">V0U35_10515</name>
</gene>
<evidence type="ECO:0000313" key="2">
    <source>
        <dbReference type="EMBL" id="MEE2567109.1"/>
    </source>
</evidence>
<keyword evidence="3" id="KW-1185">Reference proteome</keyword>
<comment type="caution">
    <text evidence="2">The sequence shown here is derived from an EMBL/GenBank/DDBJ whole genome shotgun (WGS) entry which is preliminary data.</text>
</comment>
<dbReference type="EMBL" id="JAZDRO010000004">
    <property type="protein sequence ID" value="MEE2567109.1"/>
    <property type="molecule type" value="Genomic_DNA"/>
</dbReference>
<keyword evidence="1" id="KW-0472">Membrane</keyword>
<evidence type="ECO:0000256" key="1">
    <source>
        <dbReference type="SAM" id="Phobius"/>
    </source>
</evidence>
<sequence length="169" mass="18784">MDLFELGSSAATGGLLGMVGTAMGRVAGYFEARQANAHERERWQHERTLQAGEAEHAARRSDVEHAHDRQMASYEGLSESLRAEASLGEAYRWVNAIRALVRPILTPILWAVYLVVFFAIIEGNARNFLSADAQDEFIGYFIANIAFAASAATLWWFGDRALPPRDGRR</sequence>
<keyword evidence="1" id="KW-1133">Transmembrane helix</keyword>
<evidence type="ECO:0008006" key="4">
    <source>
        <dbReference type="Google" id="ProtNLM"/>
    </source>
</evidence>
<dbReference type="RefSeq" id="WP_330196669.1">
    <property type="nucleotide sequence ID" value="NZ_JAZDRO010000004.1"/>
</dbReference>
<organism evidence="2 3">
    <name type="scientific">Hyphobacterium marinum</name>
    <dbReference type="NCBI Taxonomy" id="3116574"/>
    <lineage>
        <taxon>Bacteria</taxon>
        <taxon>Pseudomonadati</taxon>
        <taxon>Pseudomonadota</taxon>
        <taxon>Alphaproteobacteria</taxon>
        <taxon>Maricaulales</taxon>
        <taxon>Maricaulaceae</taxon>
        <taxon>Hyphobacterium</taxon>
    </lineage>
</organism>
<evidence type="ECO:0000313" key="3">
    <source>
        <dbReference type="Proteomes" id="UP001310692"/>
    </source>
</evidence>